<organism evidence="2 3">
    <name type="scientific">Tetrapisispora phaffii (strain ATCC 24235 / CBS 4417 / NBRC 1672 / NRRL Y-8282 / UCD 70-5)</name>
    <name type="common">Yeast</name>
    <name type="synonym">Fabospora phaffii</name>
    <dbReference type="NCBI Taxonomy" id="1071381"/>
    <lineage>
        <taxon>Eukaryota</taxon>
        <taxon>Fungi</taxon>
        <taxon>Dikarya</taxon>
        <taxon>Ascomycota</taxon>
        <taxon>Saccharomycotina</taxon>
        <taxon>Saccharomycetes</taxon>
        <taxon>Saccharomycetales</taxon>
        <taxon>Saccharomycetaceae</taxon>
        <taxon>Tetrapisispora</taxon>
    </lineage>
</organism>
<dbReference type="STRING" id="1071381.G8C220"/>
<dbReference type="GeneID" id="11530744"/>
<dbReference type="OMA" id="NEYGWFT"/>
<sequence length="585" mass="67829">MKYLKDLIISRKDFQDWCHNLHWGKDGSMFLTTVPELTLIEPIYNTEVAGQCKNLFHVREYPLVIENKFEYETSQHNSLLDGQPESFVRGWIPSPDSISDNLFSVLTNNCNVIVYKHNKKVINLDEPDKPLSHRTYHCMNWCNNGQYLFVGNEESEVVVFERQKPNSDEVMFHYKTTIKLGANRLWITKLYSRDNQIIVTTDNNAIYHISFAKGFNNVKTNQVLNAGRFKVVDLKISENYAFITTYNKFYCINLNNNIQSEVTLPQSEGYSIVPLTPRKSEILLLSLSGNLTVQLNDFSNLVLMQDNIVTPPIEKKYKKWKTLSQEEFGKCMTNIRIFGSCISQDENSIAVLYNFERVAPKYSITSESQYRLMLLPLYDSWTISDRSAGLSLFQTYNIYDKKLPILKDCNNTEEAKNNTNIDFKEYIKNILSLKEMNKTMFQNFINPVPSCEFFRECIINYVNDHIDEIQNPLDKACALSLAASTNQTIKLNKETLHFKSEFISENFVFDNTQDSNIITSIEGHTWKRCLITLLPLLTVNVKVCPVSNERMIDIKKDDLNEYGWLTRTLLEVFHDQSVYTGATMK</sequence>
<accession>G8C220</accession>
<evidence type="ECO:0000313" key="3">
    <source>
        <dbReference type="Proteomes" id="UP000005666"/>
    </source>
</evidence>
<dbReference type="Proteomes" id="UP000005666">
    <property type="component" value="Chromosome 16"/>
</dbReference>
<name>G8C220_TETPH</name>
<dbReference type="OrthoDB" id="6021743at2759"/>
<protein>
    <recommendedName>
        <fullName evidence="1">Transcription factor IIIC putative zinc-finger domain-containing protein</fullName>
    </recommendedName>
</protein>
<dbReference type="SUPFAM" id="SSF50978">
    <property type="entry name" value="WD40 repeat-like"/>
    <property type="match status" value="1"/>
</dbReference>
<dbReference type="AlphaFoldDB" id="G8C220"/>
<reference evidence="2 3" key="1">
    <citation type="journal article" date="2011" name="Proc. Natl. Acad. Sci. U.S.A.">
        <title>Evolutionary erosion of yeast sex chromosomes by mating-type switching accidents.</title>
        <authorList>
            <person name="Gordon J.L."/>
            <person name="Armisen D."/>
            <person name="Proux-Wera E."/>
            <person name="Oheigeartaigh S.S."/>
            <person name="Byrne K.P."/>
            <person name="Wolfe K.H."/>
        </authorList>
    </citation>
    <scope>NUCLEOTIDE SEQUENCE [LARGE SCALE GENOMIC DNA]</scope>
    <source>
        <strain evidence="3">ATCC 24235 / CBS 4417 / NBRC 1672 / NRRL Y-8282 / UCD 70-5</strain>
    </source>
</reference>
<keyword evidence="3" id="KW-1185">Reference proteome</keyword>
<dbReference type="GO" id="GO:0042791">
    <property type="term" value="P:5S class rRNA transcription by RNA polymerase III"/>
    <property type="evidence" value="ECO:0007669"/>
    <property type="project" value="EnsemblFungi"/>
</dbReference>
<evidence type="ECO:0000259" key="1">
    <source>
        <dbReference type="Pfam" id="PF12660"/>
    </source>
</evidence>
<dbReference type="eggNOG" id="ENOG502RFBH">
    <property type="taxonomic scope" value="Eukaryota"/>
</dbReference>
<dbReference type="KEGG" id="tpf:TPHA_0P00400"/>
<dbReference type="GO" id="GO:0001003">
    <property type="term" value="F:RNA polymerase III type 2 promoter sequence-specific DNA binding"/>
    <property type="evidence" value="ECO:0007669"/>
    <property type="project" value="EnsemblFungi"/>
</dbReference>
<dbReference type="HOGENOM" id="CLU_033367_0_0_1"/>
<dbReference type="GO" id="GO:0008301">
    <property type="term" value="F:DNA binding, bending"/>
    <property type="evidence" value="ECO:0007669"/>
    <property type="project" value="EnsemblFungi"/>
</dbReference>
<evidence type="ECO:0000313" key="2">
    <source>
        <dbReference type="EMBL" id="CCE66198.1"/>
    </source>
</evidence>
<feature type="domain" description="Transcription factor IIIC putative zinc-finger" evidence="1">
    <location>
        <begin position="513"/>
        <end position="583"/>
    </location>
</feature>
<dbReference type="EMBL" id="HE612871">
    <property type="protein sequence ID" value="CCE66198.1"/>
    <property type="molecule type" value="Genomic_DNA"/>
</dbReference>
<dbReference type="GO" id="GO:0000127">
    <property type="term" value="C:transcription factor TFIIIC complex"/>
    <property type="evidence" value="ECO:0007669"/>
    <property type="project" value="EnsemblFungi"/>
</dbReference>
<dbReference type="GO" id="GO:0001002">
    <property type="term" value="F:RNA polymerase III type 1 promoter sequence-specific DNA binding"/>
    <property type="evidence" value="ECO:0007669"/>
    <property type="project" value="EnsemblFungi"/>
</dbReference>
<proteinExistence type="predicted"/>
<gene>
    <name evidence="2" type="primary">TPHA0P00400</name>
    <name evidence="2" type="ordered locus">TPHA_0P00400</name>
</gene>
<dbReference type="Pfam" id="PF12660">
    <property type="entry name" value="zf-TFIIIC"/>
    <property type="match status" value="1"/>
</dbReference>
<dbReference type="RefSeq" id="XP_003688632.1">
    <property type="nucleotide sequence ID" value="XM_003688584.1"/>
</dbReference>
<dbReference type="InterPro" id="IPR024764">
    <property type="entry name" value="TFIIIC_Znf"/>
</dbReference>
<dbReference type="InterPro" id="IPR036322">
    <property type="entry name" value="WD40_repeat_dom_sf"/>
</dbReference>